<name>A0A6G5A3X8_RHIMP</name>
<sequence length="139" mass="15389">MQPHGEKQTLYFFSFVSVLACLVQKLDAVTFLLLRASHITVGENGSKADLSQVVPCSTRVAKPGGTPQNIVVKQRAMRSVTVPRGEIEPRVGFHRRSAALKMRSRGKGAPSLDECRPLQMFPPVPLTNRLTKHAIMLFH</sequence>
<dbReference type="AlphaFoldDB" id="A0A6G5A3X8"/>
<evidence type="ECO:0000313" key="1">
    <source>
        <dbReference type="EMBL" id="NIE44737.1"/>
    </source>
</evidence>
<reference evidence="1" key="1">
    <citation type="submission" date="2020-03" db="EMBL/GenBank/DDBJ databases">
        <title>A transcriptome and proteome of the tick Rhipicephalus microplus shaped by the genetic composition of its hosts and developmental stage.</title>
        <authorList>
            <person name="Garcia G.R."/>
            <person name="Ribeiro J.M.C."/>
            <person name="Maruyama S.R."/>
            <person name="Gardinasse L.G."/>
            <person name="Nelson K."/>
            <person name="Ferreira B.R."/>
            <person name="Andrade T.G."/>
            <person name="Santos I.K.F.M."/>
        </authorList>
    </citation>
    <scope>NUCLEOTIDE SEQUENCE</scope>
    <source>
        <strain evidence="1">NSGR</strain>
        <tissue evidence="1">Salivary glands</tissue>
    </source>
</reference>
<dbReference type="EMBL" id="GIKN01002464">
    <property type="protein sequence ID" value="NIE44737.1"/>
    <property type="molecule type" value="Transcribed_RNA"/>
</dbReference>
<organism evidence="1">
    <name type="scientific">Rhipicephalus microplus</name>
    <name type="common">Cattle tick</name>
    <name type="synonym">Boophilus microplus</name>
    <dbReference type="NCBI Taxonomy" id="6941"/>
    <lineage>
        <taxon>Eukaryota</taxon>
        <taxon>Metazoa</taxon>
        <taxon>Ecdysozoa</taxon>
        <taxon>Arthropoda</taxon>
        <taxon>Chelicerata</taxon>
        <taxon>Arachnida</taxon>
        <taxon>Acari</taxon>
        <taxon>Parasitiformes</taxon>
        <taxon>Ixodida</taxon>
        <taxon>Ixodoidea</taxon>
        <taxon>Ixodidae</taxon>
        <taxon>Rhipicephalinae</taxon>
        <taxon>Rhipicephalus</taxon>
        <taxon>Boophilus</taxon>
    </lineage>
</organism>
<dbReference type="PROSITE" id="PS51257">
    <property type="entry name" value="PROKAR_LIPOPROTEIN"/>
    <property type="match status" value="1"/>
</dbReference>
<proteinExistence type="predicted"/>
<accession>A0A6G5A3X8</accession>
<protein>
    <submittedName>
        <fullName evidence="1">Putative secreted protein</fullName>
    </submittedName>
</protein>